<dbReference type="SUPFAM" id="SSF56672">
    <property type="entry name" value="DNA/RNA polymerases"/>
    <property type="match status" value="1"/>
</dbReference>
<dbReference type="InterPro" id="IPR043502">
    <property type="entry name" value="DNA/RNA_pol_sf"/>
</dbReference>
<sequence length="1230" mass="136976">MRYDIVVLTETHGSAMSELSRLIPNGSRCYCTGRSRERGGVCVWVHQRIAQSVTHCTSSDAPRGMNSVWLRLQGDALDLGGNGLVIGAGYAAPLGSRVYASGGRSSQDSITRRVMDRVRTLVRRFQQPGDEILLLGDLNARVAGVCDLPDADGDAELADYAQVELGHANLLRAIPPRRSEDSADNAFGRALAGLCKELELVVLNGRVQGDLQGACTFWSPAGQGSSMIDLFVASPALFFRADRLNVLNIPVAQNGEKVGSLMSDHCPVSLELRILRQGPPAAGKGSLRACFDVQRKARYETLFAADDAPAVRRIADAVNKLGAEMDSTAVVGVFMKACSAALERAFGERRSRVRRVREDKDAPWWTDECAAARNVMLQHKAHMRAHGLLADESARQVFTTLRSRYQRIRKDARVAHRVAFFTSFLEDCKGDPRALWRQLNQGLKPECPIRDVNTWREYFDALYNNEVNPFNDVRADYILNLINGRPLVASRDWAGTESVARNQRVVAAASLSAPFTLAEVIAALKSLRNHKSPGLELAPAECYKYATRSIENKEEFVLAPYLLRLLEHIRSTGDYPKQFEVSVITPLHKKGDAHDPSNYRGLAVGGALSKLYAFLLDRRLKAWGEGCGARSPYQGGFRPKRGTMHNLFLVRHLTDRCRRDHPNAPGQGLFICQIDFEKAFDRVNRGLLWTRLEERGVKGAALEALKRCYERVELRVKVNGATGEAFPSSQGVKQGCPMSPTLFGFFVEGYADYVDALDVALPVAMAAQDCTNVEGRRVPLAFYADDLSLFAATKRRLMSLLAALREWSEAFGLTVNAKKCELLFFHPNAQVRSHFYAISDLATMRVTEDGLPVVRPITWKTRARYLGLHFGPNSAFSSCTDELHAAGRRAMFSLLSKLRRQGLLLPSVGMKCFNAQVRSVLSYGSQLWGADLVLAMIERGFPANEAPRSCYFEAAIRDRMVKLQISFMKQLVGAAVPPLQLLFRELGQVPLQLHWAESVFRFWNSLVEDTSNVYHSAFRHEIRLALESDLQADGWGSKVIRVLNLLGHDWGEEAAAGNMDTRVRRFSACRLDVEALMDTLRGRVNDDWGSDRLAVDPGAFVSDGRKPGVKMCRYKHWMGLPKQFEGYIPPAHHRSLLRFRLCVSDLAINSESSRSRELRVCKTCRSNGAVEDEKHFLLECSALASARQRLWDLGVPVSACVNDVMQVDDQRGLASAIFEMFRLRRECISS</sequence>
<accession>A0A9W6BEA4</accession>
<dbReference type="CDD" id="cd01650">
    <property type="entry name" value="RT_nLTR_like"/>
    <property type="match status" value="1"/>
</dbReference>
<proteinExistence type="predicted"/>
<dbReference type="PANTHER" id="PTHR47027">
    <property type="entry name" value="REVERSE TRANSCRIPTASE DOMAIN-CONTAINING PROTEIN"/>
    <property type="match status" value="1"/>
</dbReference>
<dbReference type="Proteomes" id="UP001165080">
    <property type="component" value="Unassembled WGS sequence"/>
</dbReference>
<dbReference type="Pfam" id="PF03372">
    <property type="entry name" value="Exo_endo_phos"/>
    <property type="match status" value="1"/>
</dbReference>
<evidence type="ECO:0000313" key="3">
    <source>
        <dbReference type="Proteomes" id="UP001165080"/>
    </source>
</evidence>
<dbReference type="AlphaFoldDB" id="A0A9W6BEA4"/>
<dbReference type="PANTHER" id="PTHR47027:SF20">
    <property type="entry name" value="REVERSE TRANSCRIPTASE-LIKE PROTEIN WITH RNA-DIRECTED DNA POLYMERASE DOMAIN"/>
    <property type="match status" value="1"/>
</dbReference>
<organism evidence="2 3">
    <name type="scientific">Pleodorina starrii</name>
    <dbReference type="NCBI Taxonomy" id="330485"/>
    <lineage>
        <taxon>Eukaryota</taxon>
        <taxon>Viridiplantae</taxon>
        <taxon>Chlorophyta</taxon>
        <taxon>core chlorophytes</taxon>
        <taxon>Chlorophyceae</taxon>
        <taxon>CS clade</taxon>
        <taxon>Chlamydomonadales</taxon>
        <taxon>Volvocaceae</taxon>
        <taxon>Pleodorina</taxon>
    </lineage>
</organism>
<keyword evidence="3" id="KW-1185">Reference proteome</keyword>
<dbReference type="InterPro" id="IPR000477">
    <property type="entry name" value="RT_dom"/>
</dbReference>
<name>A0A9W6BEA4_9CHLO</name>
<dbReference type="InterPro" id="IPR036691">
    <property type="entry name" value="Endo/exonu/phosph_ase_sf"/>
</dbReference>
<dbReference type="OrthoDB" id="536038at2759"/>
<dbReference type="InterPro" id="IPR005135">
    <property type="entry name" value="Endo/exonuclease/phosphatase"/>
</dbReference>
<dbReference type="PROSITE" id="PS50878">
    <property type="entry name" value="RT_POL"/>
    <property type="match status" value="1"/>
</dbReference>
<protein>
    <recommendedName>
        <fullName evidence="1">Reverse transcriptase domain-containing protein</fullName>
    </recommendedName>
</protein>
<reference evidence="2 3" key="1">
    <citation type="journal article" date="2023" name="Commun. Biol.">
        <title>Reorganization of the ancestral sex-determining regions during the evolution of trioecy in Pleodorina starrii.</title>
        <authorList>
            <person name="Takahashi K."/>
            <person name="Suzuki S."/>
            <person name="Kawai-Toyooka H."/>
            <person name="Yamamoto K."/>
            <person name="Hamaji T."/>
            <person name="Ootsuki R."/>
            <person name="Yamaguchi H."/>
            <person name="Kawachi M."/>
            <person name="Higashiyama T."/>
            <person name="Nozaki H."/>
        </authorList>
    </citation>
    <scope>NUCLEOTIDE SEQUENCE [LARGE SCALE GENOMIC DNA]</scope>
    <source>
        <strain evidence="2 3">NIES-4479</strain>
    </source>
</reference>
<gene>
    <name evidence="2" type="primary">PLEST012169</name>
    <name evidence="2" type="ORF">PLESTB_000380400</name>
</gene>
<dbReference type="EMBL" id="BRXU01000003">
    <property type="protein sequence ID" value="GLC50448.1"/>
    <property type="molecule type" value="Genomic_DNA"/>
</dbReference>
<dbReference type="SUPFAM" id="SSF56219">
    <property type="entry name" value="DNase I-like"/>
    <property type="match status" value="1"/>
</dbReference>
<feature type="domain" description="Reverse transcriptase" evidence="1">
    <location>
        <begin position="568"/>
        <end position="870"/>
    </location>
</feature>
<dbReference type="Pfam" id="PF00078">
    <property type="entry name" value="RVT_1"/>
    <property type="match status" value="1"/>
</dbReference>
<evidence type="ECO:0000313" key="2">
    <source>
        <dbReference type="EMBL" id="GLC50448.1"/>
    </source>
</evidence>
<comment type="caution">
    <text evidence="2">The sequence shown here is derived from an EMBL/GenBank/DDBJ whole genome shotgun (WGS) entry which is preliminary data.</text>
</comment>
<evidence type="ECO:0000259" key="1">
    <source>
        <dbReference type="PROSITE" id="PS50878"/>
    </source>
</evidence>
<dbReference type="Gene3D" id="3.60.10.10">
    <property type="entry name" value="Endonuclease/exonuclease/phosphatase"/>
    <property type="match status" value="1"/>
</dbReference>